<keyword evidence="2" id="KW-1185">Reference proteome</keyword>
<dbReference type="Proteomes" id="UP000324222">
    <property type="component" value="Unassembled WGS sequence"/>
</dbReference>
<accession>A0A5B7EAB8</accession>
<organism evidence="1 2">
    <name type="scientific">Portunus trituberculatus</name>
    <name type="common">Swimming crab</name>
    <name type="synonym">Neptunus trituberculatus</name>
    <dbReference type="NCBI Taxonomy" id="210409"/>
    <lineage>
        <taxon>Eukaryota</taxon>
        <taxon>Metazoa</taxon>
        <taxon>Ecdysozoa</taxon>
        <taxon>Arthropoda</taxon>
        <taxon>Crustacea</taxon>
        <taxon>Multicrustacea</taxon>
        <taxon>Malacostraca</taxon>
        <taxon>Eumalacostraca</taxon>
        <taxon>Eucarida</taxon>
        <taxon>Decapoda</taxon>
        <taxon>Pleocyemata</taxon>
        <taxon>Brachyura</taxon>
        <taxon>Eubrachyura</taxon>
        <taxon>Portunoidea</taxon>
        <taxon>Portunidae</taxon>
        <taxon>Portuninae</taxon>
        <taxon>Portunus</taxon>
    </lineage>
</organism>
<dbReference type="EMBL" id="VSRR010002152">
    <property type="protein sequence ID" value="MPC29873.1"/>
    <property type="molecule type" value="Genomic_DNA"/>
</dbReference>
<name>A0A5B7EAB8_PORTR</name>
<reference evidence="1 2" key="1">
    <citation type="submission" date="2019-05" db="EMBL/GenBank/DDBJ databases">
        <title>Another draft genome of Portunus trituberculatus and its Hox gene families provides insights of decapod evolution.</title>
        <authorList>
            <person name="Jeong J.-H."/>
            <person name="Song I."/>
            <person name="Kim S."/>
            <person name="Choi T."/>
            <person name="Kim D."/>
            <person name="Ryu S."/>
            <person name="Kim W."/>
        </authorList>
    </citation>
    <scope>NUCLEOTIDE SEQUENCE [LARGE SCALE GENOMIC DNA]</scope>
    <source>
        <tissue evidence="1">Muscle</tissue>
    </source>
</reference>
<sequence>MGLMCTSVASAGSQVVRAGMLVQLASCLVLRYSRASLSVPRQHWSQCRVVVTFNYQ</sequence>
<protein>
    <submittedName>
        <fullName evidence="1">Uncharacterized protein</fullName>
    </submittedName>
</protein>
<dbReference type="AlphaFoldDB" id="A0A5B7EAB8"/>
<gene>
    <name evidence="1" type="ORF">E2C01_023125</name>
</gene>
<comment type="caution">
    <text evidence="1">The sequence shown here is derived from an EMBL/GenBank/DDBJ whole genome shotgun (WGS) entry which is preliminary data.</text>
</comment>
<evidence type="ECO:0000313" key="1">
    <source>
        <dbReference type="EMBL" id="MPC29873.1"/>
    </source>
</evidence>
<proteinExistence type="predicted"/>
<evidence type="ECO:0000313" key="2">
    <source>
        <dbReference type="Proteomes" id="UP000324222"/>
    </source>
</evidence>